<dbReference type="OrthoDB" id="6420822at2759"/>
<dbReference type="GO" id="GO:0004190">
    <property type="term" value="F:aspartic-type endopeptidase activity"/>
    <property type="evidence" value="ECO:0007669"/>
    <property type="project" value="InterPro"/>
</dbReference>
<evidence type="ECO:0000313" key="2">
    <source>
        <dbReference type="Proteomes" id="UP000887013"/>
    </source>
</evidence>
<evidence type="ECO:0000313" key="1">
    <source>
        <dbReference type="EMBL" id="GFT38055.1"/>
    </source>
</evidence>
<accession>A0A8X6NWF8</accession>
<proteinExistence type="predicted"/>
<name>A0A8X6NWF8_NEPPI</name>
<comment type="caution">
    <text evidence="1">The sequence shown here is derived from an EMBL/GenBank/DDBJ whole genome shotgun (WGS) entry which is preliminary data.</text>
</comment>
<gene>
    <name evidence="1" type="ORF">NPIL_584731</name>
</gene>
<protein>
    <recommendedName>
        <fullName evidence="3">Peptidase A2 domain-containing protein</fullName>
    </recommendedName>
</protein>
<keyword evidence="2" id="KW-1185">Reference proteome</keyword>
<dbReference type="PANTHER" id="PTHR33327:SF3">
    <property type="entry name" value="RNA-DIRECTED DNA POLYMERASE"/>
    <property type="match status" value="1"/>
</dbReference>
<dbReference type="EMBL" id="BMAW01014242">
    <property type="protein sequence ID" value="GFT38055.1"/>
    <property type="molecule type" value="Genomic_DNA"/>
</dbReference>
<dbReference type="AlphaFoldDB" id="A0A8X6NWF8"/>
<reference evidence="1" key="1">
    <citation type="submission" date="2020-08" db="EMBL/GenBank/DDBJ databases">
        <title>Multicomponent nature underlies the extraordinary mechanical properties of spider dragline silk.</title>
        <authorList>
            <person name="Kono N."/>
            <person name="Nakamura H."/>
            <person name="Mori M."/>
            <person name="Yoshida Y."/>
            <person name="Ohtoshi R."/>
            <person name="Malay A.D."/>
            <person name="Moran D.A.P."/>
            <person name="Tomita M."/>
            <person name="Numata K."/>
            <person name="Arakawa K."/>
        </authorList>
    </citation>
    <scope>NUCLEOTIDE SEQUENCE</scope>
</reference>
<dbReference type="PANTHER" id="PTHR33327">
    <property type="entry name" value="ENDONUCLEASE"/>
    <property type="match status" value="1"/>
</dbReference>
<dbReference type="GO" id="GO:0006508">
    <property type="term" value="P:proteolysis"/>
    <property type="evidence" value="ECO:0007669"/>
    <property type="project" value="InterPro"/>
</dbReference>
<sequence>MQRLPFNVQVILYASMETFTQLAQLAVKICEVESDSQSIVCAISNSKKDQSNDVLTVLTKPIEALTVQVELLTHERHRQSFSYKSNSSRSKSRKFTPKHNENPSYCFYHNIFQKKGRQCVPLCNLISENLVLLLFRKQFLGRGMTAKNSNLLYVFDALTNMKFLVDTGSDVSCIPQHKDKRINNSHILELIAANNTRVKTYGIKSIDLSFGLKKI</sequence>
<evidence type="ECO:0008006" key="3">
    <source>
        <dbReference type="Google" id="ProtNLM"/>
    </source>
</evidence>
<dbReference type="InterPro" id="IPR001969">
    <property type="entry name" value="Aspartic_peptidase_AS"/>
</dbReference>
<organism evidence="1 2">
    <name type="scientific">Nephila pilipes</name>
    <name type="common">Giant wood spider</name>
    <name type="synonym">Nephila maculata</name>
    <dbReference type="NCBI Taxonomy" id="299642"/>
    <lineage>
        <taxon>Eukaryota</taxon>
        <taxon>Metazoa</taxon>
        <taxon>Ecdysozoa</taxon>
        <taxon>Arthropoda</taxon>
        <taxon>Chelicerata</taxon>
        <taxon>Arachnida</taxon>
        <taxon>Araneae</taxon>
        <taxon>Araneomorphae</taxon>
        <taxon>Entelegynae</taxon>
        <taxon>Araneoidea</taxon>
        <taxon>Nephilidae</taxon>
        <taxon>Nephila</taxon>
    </lineage>
</organism>
<dbReference type="Proteomes" id="UP000887013">
    <property type="component" value="Unassembled WGS sequence"/>
</dbReference>
<dbReference type="PROSITE" id="PS00141">
    <property type="entry name" value="ASP_PROTEASE"/>
    <property type="match status" value="1"/>
</dbReference>